<dbReference type="AlphaFoldDB" id="A0AAV9RTW7"/>
<accession>A0AAV9RTW7</accession>
<feature type="compositionally biased region" description="Low complexity" evidence="1">
    <location>
        <begin position="85"/>
        <end position="95"/>
    </location>
</feature>
<gene>
    <name evidence="2" type="ORF">CRENBAI_007008</name>
</gene>
<evidence type="ECO:0000313" key="3">
    <source>
        <dbReference type="Proteomes" id="UP001311232"/>
    </source>
</evidence>
<sequence>MSLRRSAGGADGPLRTEAAEHLPQLPDWADPAPPDGSAFSLVEWVDDHPAPPMASFWNWEETSSTQPTGFREGSAACRGASTLEPSTAPAPSQSSADERSDFFLLHWKRAASGVCHTRIKPGLICSSSGGPSVRTYQNKVIKQS</sequence>
<dbReference type="EMBL" id="JAHHUM010001443">
    <property type="protein sequence ID" value="KAK5612391.1"/>
    <property type="molecule type" value="Genomic_DNA"/>
</dbReference>
<reference evidence="2 3" key="1">
    <citation type="submission" date="2021-06" db="EMBL/GenBank/DDBJ databases">
        <authorList>
            <person name="Palmer J.M."/>
        </authorList>
    </citation>
    <scope>NUCLEOTIDE SEQUENCE [LARGE SCALE GENOMIC DNA]</scope>
    <source>
        <strain evidence="2 3">MEX-2019</strain>
        <tissue evidence="2">Muscle</tissue>
    </source>
</reference>
<evidence type="ECO:0000256" key="1">
    <source>
        <dbReference type="SAM" id="MobiDB-lite"/>
    </source>
</evidence>
<organism evidence="2 3">
    <name type="scientific">Crenichthys baileyi</name>
    <name type="common">White River springfish</name>
    <dbReference type="NCBI Taxonomy" id="28760"/>
    <lineage>
        <taxon>Eukaryota</taxon>
        <taxon>Metazoa</taxon>
        <taxon>Chordata</taxon>
        <taxon>Craniata</taxon>
        <taxon>Vertebrata</taxon>
        <taxon>Euteleostomi</taxon>
        <taxon>Actinopterygii</taxon>
        <taxon>Neopterygii</taxon>
        <taxon>Teleostei</taxon>
        <taxon>Neoteleostei</taxon>
        <taxon>Acanthomorphata</taxon>
        <taxon>Ovalentaria</taxon>
        <taxon>Atherinomorphae</taxon>
        <taxon>Cyprinodontiformes</taxon>
        <taxon>Goodeidae</taxon>
        <taxon>Crenichthys</taxon>
    </lineage>
</organism>
<comment type="caution">
    <text evidence="2">The sequence shown here is derived from an EMBL/GenBank/DDBJ whole genome shotgun (WGS) entry which is preliminary data.</text>
</comment>
<proteinExistence type="predicted"/>
<keyword evidence="3" id="KW-1185">Reference proteome</keyword>
<protein>
    <submittedName>
        <fullName evidence="2">Uncharacterized protein</fullName>
    </submittedName>
</protein>
<evidence type="ECO:0000313" key="2">
    <source>
        <dbReference type="EMBL" id="KAK5612391.1"/>
    </source>
</evidence>
<feature type="region of interest" description="Disordered" evidence="1">
    <location>
        <begin position="61"/>
        <end position="95"/>
    </location>
</feature>
<name>A0AAV9RTW7_9TELE</name>
<feature type="region of interest" description="Disordered" evidence="1">
    <location>
        <begin position="1"/>
        <end position="39"/>
    </location>
</feature>
<dbReference type="Proteomes" id="UP001311232">
    <property type="component" value="Unassembled WGS sequence"/>
</dbReference>